<dbReference type="GeneID" id="24794974"/>
<organism evidence="1 2">
    <name type="scientific">Archaeoglobus fulgidus DSM 8774</name>
    <dbReference type="NCBI Taxonomy" id="1344584"/>
    <lineage>
        <taxon>Archaea</taxon>
        <taxon>Methanobacteriati</taxon>
        <taxon>Methanobacteriota</taxon>
        <taxon>Archaeoglobi</taxon>
        <taxon>Archaeoglobales</taxon>
        <taxon>Archaeoglobaceae</taxon>
        <taxon>Archaeoglobus</taxon>
    </lineage>
</organism>
<dbReference type="Pfam" id="PF09868">
    <property type="entry name" value="DUF2095"/>
    <property type="match status" value="1"/>
</dbReference>
<dbReference type="SMR" id="A0A075WE24"/>
<dbReference type="Proteomes" id="UP000028501">
    <property type="component" value="Chromosome"/>
</dbReference>
<dbReference type="InterPro" id="IPR018662">
    <property type="entry name" value="DUF2095"/>
</dbReference>
<proteinExistence type="predicted"/>
<dbReference type="HOGENOM" id="CLU_2534488_0_0_2"/>
<evidence type="ECO:0008006" key="3">
    <source>
        <dbReference type="Google" id="ProtNLM"/>
    </source>
</evidence>
<dbReference type="AlphaFoldDB" id="A0A075WE24"/>
<evidence type="ECO:0000313" key="2">
    <source>
        <dbReference type="Proteomes" id="UP000028501"/>
    </source>
</evidence>
<accession>A0A075WE24</accession>
<dbReference type="RefSeq" id="WP_010878860.1">
    <property type="nucleotide sequence ID" value="NZ_CP006577.1"/>
</dbReference>
<evidence type="ECO:0000313" key="1">
    <source>
        <dbReference type="EMBL" id="AIG98241.1"/>
    </source>
</evidence>
<protein>
    <recommendedName>
        <fullName evidence="3">DUF2095 domain-containing protein</fullName>
    </recommendedName>
</protein>
<name>A0A075WE24_ARCFL</name>
<gene>
    <name evidence="1" type="ORF">AFULGI_00014740</name>
</gene>
<dbReference type="EMBL" id="CP006577">
    <property type="protein sequence ID" value="AIG98241.1"/>
    <property type="molecule type" value="Genomic_DNA"/>
</dbReference>
<reference evidence="1 2" key="1">
    <citation type="submission" date="2013-07" db="EMBL/GenBank/DDBJ databases">
        <title>Genome of Archaeoglobus fulgidus.</title>
        <authorList>
            <person name="Fiebig A."/>
            <person name="Birkeland N.-K."/>
        </authorList>
    </citation>
    <scope>NUCLEOTIDE SEQUENCE [LARGE SCALE GENOMIC DNA]</scope>
    <source>
        <strain evidence="1 2">DSM 8774</strain>
    </source>
</reference>
<sequence length="87" mass="10351">MEWKKEKFKKMFPNLFHEIEGSDLPTVLDHLEVCKTIEEAIEIIEYFEKRGEISKEYANFLKSNPSLLKSIIGTRERGEYTRRGLRD</sequence>
<dbReference type="KEGG" id="afg:AFULGI_00014740"/>